<feature type="compositionally biased region" description="Acidic residues" evidence="1">
    <location>
        <begin position="221"/>
        <end position="231"/>
    </location>
</feature>
<dbReference type="STRING" id="86049.A0A1C1CJB4"/>
<keyword evidence="3" id="KW-1185">Reference proteome</keyword>
<evidence type="ECO:0000313" key="2">
    <source>
        <dbReference type="EMBL" id="OCT48624.1"/>
    </source>
</evidence>
<reference evidence="3" key="1">
    <citation type="submission" date="2015-07" db="EMBL/GenBank/DDBJ databases">
        <authorList>
            <person name="Teixeira M.M."/>
            <person name="Souza R.C."/>
            <person name="Almeida L.G."/>
            <person name="Vicente V.A."/>
            <person name="de Hoog S."/>
            <person name="Bocca A.L."/>
            <person name="de Almeida S.R."/>
            <person name="Vasconcelos A.T."/>
            <person name="Felipe M.S."/>
        </authorList>
    </citation>
    <scope>NUCLEOTIDE SEQUENCE [LARGE SCALE GENOMIC DNA]</scope>
    <source>
        <strain evidence="3">KSF</strain>
    </source>
</reference>
<dbReference type="eggNOG" id="ENOG502SJ1Q">
    <property type="taxonomic scope" value="Eukaryota"/>
</dbReference>
<feature type="compositionally biased region" description="Low complexity" evidence="1">
    <location>
        <begin position="257"/>
        <end position="270"/>
    </location>
</feature>
<comment type="caution">
    <text evidence="2">The sequence shown here is derived from an EMBL/GenBank/DDBJ whole genome shotgun (WGS) entry which is preliminary data.</text>
</comment>
<feature type="region of interest" description="Disordered" evidence="1">
    <location>
        <begin position="55"/>
        <end position="122"/>
    </location>
</feature>
<feature type="compositionally biased region" description="Basic and acidic residues" evidence="1">
    <location>
        <begin position="308"/>
        <end position="328"/>
    </location>
</feature>
<accession>A0A1C1CJB4</accession>
<feature type="region of interest" description="Disordered" evidence="1">
    <location>
        <begin position="727"/>
        <end position="751"/>
    </location>
</feature>
<gene>
    <name evidence="2" type="ORF">CLCR_03874</name>
</gene>
<dbReference type="Proteomes" id="UP000094526">
    <property type="component" value="Unassembled WGS sequence"/>
</dbReference>
<sequence length="817" mass="91222">MSASAVALPNGILPPPAQSVDEALEYEKILRIRDEVFSGTHPRLTVPAHAIRVPSSQNSSALSQNQLHVPSPSPATPSPNRLEAGAQSNKREDELTQPHNKPNGVPAPPGGQPTPSVSEFDPVLLTKSDDLIRAETLLKRQRLEKALRDQFEQKRADARKRPAPAEAKPDFDLPAIFARVTGTAKSPSAKDEEEATDSVNEDEFYSSRAPDSTPEGPPSDSPDEADEEQADESSGLRAVSAVMGAPLYPDADDPISAPVTLPAPAAAEPTKPLPPPDPTAMDVDDEEEEGEYSPPEAAIQVPSPKAPQAEDIRDSRDPRSRPLRRYSEVEDMGPRPPSPSEARMRIVRNHITSPVAPRPSRVSPLAVTKDSPLSQNARSGRKQWIGRPGSPPSPDDNQTLPARKRRKLEGRNQKRQARRNGRMSPDVKEEDISPPPFHDVQPLGTARLHPGGADRPIILDDESAQEVRYAVPPHERYVESPARPLPRQVERLMPSSEPRPLSRSSMRPGRDDQDLRRVASMHTLRAEQPRDYVDPYYDTPTRTRAASYARTGSPAITESGRPLRELPVEYDHPRPPVYRDVYDERDGTYHRYVAEPLPPPVERIIVDQYGRRFREIVHERQSVAPREVPIRREVEPVYEQYPRQGRAGSVFVDSPQERAYGADMPPPPVSYRRVADPPRASAVASPVTREYLEPAPPMRSASVQMMERPVRQTMYPDERAEFREPVRAGSVRPPPATRYEEGPPMEMIPRGLSVRPVGREGSVFMDDRRPLAPEYAPMSDPRYRPMEPERRYIDVDGREIIQPDGAMDSRLRVMDRY</sequence>
<dbReference type="VEuPathDB" id="FungiDB:CLCR_03874"/>
<dbReference type="VEuPathDB" id="FungiDB:G647_10229"/>
<feature type="compositionally biased region" description="Low complexity" evidence="1">
    <location>
        <begin position="491"/>
        <end position="507"/>
    </location>
</feature>
<feature type="compositionally biased region" description="Low complexity" evidence="1">
    <location>
        <begin position="353"/>
        <end position="364"/>
    </location>
</feature>
<dbReference type="AlphaFoldDB" id="A0A1C1CJB4"/>
<evidence type="ECO:0000313" key="3">
    <source>
        <dbReference type="Proteomes" id="UP000094526"/>
    </source>
</evidence>
<feature type="compositionally biased region" description="Basic and acidic residues" evidence="1">
    <location>
        <begin position="150"/>
        <end position="160"/>
    </location>
</feature>
<feature type="compositionally biased region" description="Acidic residues" evidence="1">
    <location>
        <begin position="191"/>
        <end position="204"/>
    </location>
</feature>
<feature type="compositionally biased region" description="Acidic residues" evidence="1">
    <location>
        <begin position="282"/>
        <end position="291"/>
    </location>
</feature>
<dbReference type="EMBL" id="LGRB01000012">
    <property type="protein sequence ID" value="OCT48624.1"/>
    <property type="molecule type" value="Genomic_DNA"/>
</dbReference>
<proteinExistence type="predicted"/>
<name>A0A1C1CJB4_9EURO</name>
<dbReference type="OrthoDB" id="5333304at2759"/>
<feature type="compositionally biased region" description="Low complexity" evidence="1">
    <location>
        <begin position="55"/>
        <end position="67"/>
    </location>
</feature>
<protein>
    <submittedName>
        <fullName evidence="2">Uncharacterized protein</fullName>
    </submittedName>
</protein>
<organism evidence="2 3">
    <name type="scientific">Cladophialophora carrionii</name>
    <dbReference type="NCBI Taxonomy" id="86049"/>
    <lineage>
        <taxon>Eukaryota</taxon>
        <taxon>Fungi</taxon>
        <taxon>Dikarya</taxon>
        <taxon>Ascomycota</taxon>
        <taxon>Pezizomycotina</taxon>
        <taxon>Eurotiomycetes</taxon>
        <taxon>Chaetothyriomycetidae</taxon>
        <taxon>Chaetothyriales</taxon>
        <taxon>Herpotrichiellaceae</taxon>
        <taxon>Cladophialophora</taxon>
    </lineage>
</organism>
<feature type="region of interest" description="Disordered" evidence="1">
    <location>
        <begin position="150"/>
        <end position="514"/>
    </location>
</feature>
<feature type="compositionally biased region" description="Basic residues" evidence="1">
    <location>
        <begin position="402"/>
        <end position="421"/>
    </location>
</feature>
<evidence type="ECO:0000256" key="1">
    <source>
        <dbReference type="SAM" id="MobiDB-lite"/>
    </source>
</evidence>